<keyword evidence="3" id="KW-1185">Reference proteome</keyword>
<protein>
    <submittedName>
        <fullName evidence="2">Phosphosulfolactate synthase</fullName>
    </submittedName>
</protein>
<gene>
    <name evidence="2" type="ORF">D7M11_12005</name>
</gene>
<dbReference type="PANTHER" id="PTHR48413">
    <property type="match status" value="1"/>
</dbReference>
<evidence type="ECO:0000256" key="1">
    <source>
        <dbReference type="ARBA" id="ARBA00010424"/>
    </source>
</evidence>
<dbReference type="RefSeq" id="WP_120747451.1">
    <property type="nucleotide sequence ID" value="NZ_RBAH01000007.1"/>
</dbReference>
<dbReference type="InterPro" id="IPR013785">
    <property type="entry name" value="Aldolase_TIM"/>
</dbReference>
<dbReference type="PANTHER" id="PTHR48413:SF1">
    <property type="entry name" value="PROTEIN HEAT-STRESS-ASSOCIATED 32"/>
    <property type="match status" value="1"/>
</dbReference>
<dbReference type="Proteomes" id="UP000282311">
    <property type="component" value="Unassembled WGS sequence"/>
</dbReference>
<dbReference type="Pfam" id="PF02679">
    <property type="entry name" value="ComA"/>
    <property type="match status" value="1"/>
</dbReference>
<sequence>MDVTSRLEWHPRLLDPTQGRSVKPRKSGLTMVIDKGLGLHAFEDLLQTSAPYIDLLKIGFGTSPLYPSDLLKQKIQMARQHKIDILPGGTFLEVAIVQKTVPEFFEMVGRLGFTSVEVSDGTIEMERAARNEYIRRSREQGLNVYTEYGKKLWGSTIDVDQLLETVILDVQQGASFVTIEARESGAGVGIFDANGQCKDEELHAIVGQLPDRNQIIWEAPQKQQQVDMLRMLGLSVNLGNIAPQDIYSLEALRRGLRSDTFVHPES</sequence>
<dbReference type="EMBL" id="RBAH01000007">
    <property type="protein sequence ID" value="RKN84709.1"/>
    <property type="molecule type" value="Genomic_DNA"/>
</dbReference>
<name>A0A3B0CK95_9BACL</name>
<dbReference type="OrthoDB" id="7809088at2"/>
<dbReference type="SUPFAM" id="SSF102110">
    <property type="entry name" value="(2r)-phospho-3-sulfolactate synthase ComA"/>
    <property type="match status" value="1"/>
</dbReference>
<comment type="similarity">
    <text evidence="1">Belongs to the phosphosulfolactate synthase family.</text>
</comment>
<dbReference type="AlphaFoldDB" id="A0A3B0CK95"/>
<dbReference type="InterPro" id="IPR003830">
    <property type="entry name" value="ComA_synth"/>
</dbReference>
<comment type="caution">
    <text evidence="2">The sequence shown here is derived from an EMBL/GenBank/DDBJ whole genome shotgun (WGS) entry which is preliminary data.</text>
</comment>
<proteinExistence type="inferred from homology"/>
<dbReference type="Gene3D" id="3.20.20.70">
    <property type="entry name" value="Aldolase class I"/>
    <property type="match status" value="1"/>
</dbReference>
<dbReference type="InterPro" id="IPR036112">
    <property type="entry name" value="ComA_synth_sf"/>
</dbReference>
<reference evidence="2 3" key="1">
    <citation type="journal article" date="2007" name="Int. J. Syst. Evol. Microbiol.">
        <title>Paenibacillus ginsengarvi sp. nov., isolated from soil from ginseng cultivation.</title>
        <authorList>
            <person name="Yoon M.H."/>
            <person name="Ten L.N."/>
            <person name="Im W.T."/>
        </authorList>
    </citation>
    <scope>NUCLEOTIDE SEQUENCE [LARGE SCALE GENOMIC DNA]</scope>
    <source>
        <strain evidence="2 3">KCTC 13059</strain>
    </source>
</reference>
<evidence type="ECO:0000313" key="2">
    <source>
        <dbReference type="EMBL" id="RKN84709.1"/>
    </source>
</evidence>
<evidence type="ECO:0000313" key="3">
    <source>
        <dbReference type="Proteomes" id="UP000282311"/>
    </source>
</evidence>
<organism evidence="2 3">
    <name type="scientific">Paenibacillus ginsengarvi</name>
    <dbReference type="NCBI Taxonomy" id="400777"/>
    <lineage>
        <taxon>Bacteria</taxon>
        <taxon>Bacillati</taxon>
        <taxon>Bacillota</taxon>
        <taxon>Bacilli</taxon>
        <taxon>Bacillales</taxon>
        <taxon>Paenibacillaceae</taxon>
        <taxon>Paenibacillus</taxon>
    </lineage>
</organism>
<accession>A0A3B0CK95</accession>